<proteinExistence type="predicted"/>
<keyword evidence="2" id="KW-1185">Reference proteome</keyword>
<sequence>MDTISFASETFEVHESGLVTYPVTLIREGTGEGEVSAQIKLASGTRQGRATFSKDYELSAISVNWASGDTEPKIVDLHLMNEDDSNEPIERVNLSFGEIIGATKTGMTTAVAIIQNNSGASSDDLAIGGIVQISNLTNHGALLLNPSKLKVLPLQDLPITALNWGGQTPGNLTAMRNEDSSITDWGITAGGSNIGKIQLDLLRVYTGVATVKVGYIGSGISLFGCSNGKDEIFAGGKYLNSQSEEELVEVSYRFTGRYLNICAMDIGKGQVQMRGYSINVQVV</sequence>
<dbReference type="Proteomes" id="UP001576776">
    <property type="component" value="Unassembled WGS sequence"/>
</dbReference>
<dbReference type="Gene3D" id="2.60.40.2030">
    <property type="match status" value="1"/>
</dbReference>
<name>A0ABV4Y9M1_9CYAN</name>
<dbReference type="InterPro" id="IPR038081">
    <property type="entry name" value="CalX-like_sf"/>
</dbReference>
<gene>
    <name evidence="1" type="ORF">ACE1B6_06615</name>
</gene>
<accession>A0ABV4Y9M1</accession>
<reference evidence="1 2" key="1">
    <citation type="submission" date="2024-09" db="EMBL/GenBank/DDBJ databases">
        <title>Floridaenema gen nov. (Aerosakkonemataceae, Aerosakkonematales ord. nov., Cyanobacteria) from benthic tropical and subtropical fresh waters, with the description of four new species.</title>
        <authorList>
            <person name="Moretto J.A."/>
            <person name="Berthold D.E."/>
            <person name="Lefler F.W."/>
            <person name="Huang I.-S."/>
            <person name="Laughinghouse H. IV."/>
        </authorList>
    </citation>
    <scope>NUCLEOTIDE SEQUENCE [LARGE SCALE GENOMIC DNA]</scope>
    <source>
        <strain evidence="1 2">BLCC-F154</strain>
    </source>
</reference>
<dbReference type="EMBL" id="JBHFNS010000029">
    <property type="protein sequence ID" value="MFB2934934.1"/>
    <property type="molecule type" value="Genomic_DNA"/>
</dbReference>
<comment type="caution">
    <text evidence="1">The sequence shown here is derived from an EMBL/GenBank/DDBJ whole genome shotgun (WGS) entry which is preliminary data.</text>
</comment>
<evidence type="ECO:0000313" key="1">
    <source>
        <dbReference type="EMBL" id="MFB2934934.1"/>
    </source>
</evidence>
<evidence type="ECO:0000313" key="2">
    <source>
        <dbReference type="Proteomes" id="UP001576776"/>
    </source>
</evidence>
<protein>
    <recommendedName>
        <fullName evidence="3">Calx-beta domain-containing protein</fullName>
    </recommendedName>
</protein>
<organism evidence="1 2">
    <name type="scientific">Floridaenema fluviatile BLCC-F154</name>
    <dbReference type="NCBI Taxonomy" id="3153640"/>
    <lineage>
        <taxon>Bacteria</taxon>
        <taxon>Bacillati</taxon>
        <taxon>Cyanobacteriota</taxon>
        <taxon>Cyanophyceae</taxon>
        <taxon>Oscillatoriophycideae</taxon>
        <taxon>Aerosakkonematales</taxon>
        <taxon>Aerosakkonemataceae</taxon>
        <taxon>Floridanema</taxon>
        <taxon>Floridanema fluviatile</taxon>
    </lineage>
</organism>
<dbReference type="SUPFAM" id="SSF141072">
    <property type="entry name" value="CalX-like"/>
    <property type="match status" value="1"/>
</dbReference>
<evidence type="ECO:0008006" key="3">
    <source>
        <dbReference type="Google" id="ProtNLM"/>
    </source>
</evidence>
<dbReference type="RefSeq" id="WP_413256458.1">
    <property type="nucleotide sequence ID" value="NZ_JBHFNS010000029.1"/>
</dbReference>